<dbReference type="InterPro" id="IPR001466">
    <property type="entry name" value="Beta-lactam-related"/>
</dbReference>
<evidence type="ECO:0000256" key="1">
    <source>
        <dbReference type="ARBA" id="ARBA00004370"/>
    </source>
</evidence>
<dbReference type="Gene3D" id="3.40.710.10">
    <property type="entry name" value="DD-peptidase/beta-lactamase superfamily"/>
    <property type="match status" value="1"/>
</dbReference>
<gene>
    <name evidence="4" type="ORF">J43TS3_25560</name>
</gene>
<evidence type="ECO:0000256" key="2">
    <source>
        <dbReference type="ARBA" id="ARBA00023136"/>
    </source>
</evidence>
<comment type="subcellular location">
    <subcellularLocation>
        <location evidence="1">Membrane</location>
    </subcellularLocation>
</comment>
<dbReference type="InterPro" id="IPR050491">
    <property type="entry name" value="AmpC-like"/>
</dbReference>
<organism evidence="4 5">
    <name type="scientific">Ornithinibacillus bavariensis</name>
    <dbReference type="NCBI Taxonomy" id="545502"/>
    <lineage>
        <taxon>Bacteria</taxon>
        <taxon>Bacillati</taxon>
        <taxon>Bacillota</taxon>
        <taxon>Bacilli</taxon>
        <taxon>Bacillales</taxon>
        <taxon>Bacillaceae</taxon>
        <taxon>Ornithinibacillus</taxon>
    </lineage>
</organism>
<dbReference type="RefSeq" id="WP_212921418.1">
    <property type="nucleotide sequence ID" value="NZ_BORP01000005.1"/>
</dbReference>
<evidence type="ECO:0000259" key="3">
    <source>
        <dbReference type="Pfam" id="PF00144"/>
    </source>
</evidence>
<comment type="caution">
    <text evidence="4">The sequence shown here is derived from an EMBL/GenBank/DDBJ whole genome shotgun (WGS) entry which is preliminary data.</text>
</comment>
<dbReference type="EMBL" id="BORP01000005">
    <property type="protein sequence ID" value="GIO27945.1"/>
    <property type="molecule type" value="Genomic_DNA"/>
</dbReference>
<sequence>MKTSTESKQTIIAALGNIVENLVSKNRFSGAVLFGDREKILYKQACGFANKEKGNLNSIDTRFNLASMNKMFTSMAIAILVEQGKISFDDLVTRYIPEFPHQNITIHQLLSHSSGLGDFFNEKYLKKREYLKSVADYLNLFIEDRLLFEPGTRFQYSNGGYIILGIIIEKASNISYFEFVQRHIFSPLGMKNTDNYEIDTEDSSLAIGYTNFQFDGSFQEKKTDNSSMCTKGSPAGGGYATVEDLWCFSKALLGNVLVSKEMTDKLFTEQEAIYSDENSTLGYGYGFFVESISGCKIIGHDGGFPGVSNRLDIYPDKEFIFVALANDDGGGAALTREVRNLIAGAG</sequence>
<dbReference type="SUPFAM" id="SSF56601">
    <property type="entry name" value="beta-lactamase/transpeptidase-like"/>
    <property type="match status" value="1"/>
</dbReference>
<dbReference type="InterPro" id="IPR012338">
    <property type="entry name" value="Beta-lactam/transpept-like"/>
</dbReference>
<name>A0A919XBE0_9BACI</name>
<dbReference type="AlphaFoldDB" id="A0A919XBE0"/>
<evidence type="ECO:0000313" key="4">
    <source>
        <dbReference type="EMBL" id="GIO27945.1"/>
    </source>
</evidence>
<keyword evidence="2" id="KW-0472">Membrane</keyword>
<dbReference type="Proteomes" id="UP000676917">
    <property type="component" value="Unassembled WGS sequence"/>
</dbReference>
<dbReference type="PANTHER" id="PTHR46825">
    <property type="entry name" value="D-ALANYL-D-ALANINE-CARBOXYPEPTIDASE/ENDOPEPTIDASE AMPH"/>
    <property type="match status" value="1"/>
</dbReference>
<accession>A0A919XBE0</accession>
<proteinExistence type="predicted"/>
<dbReference type="Pfam" id="PF00144">
    <property type="entry name" value="Beta-lactamase"/>
    <property type="match status" value="1"/>
</dbReference>
<reference evidence="4" key="1">
    <citation type="submission" date="2021-03" db="EMBL/GenBank/DDBJ databases">
        <title>Antimicrobial resistance genes in bacteria isolated from Japanese honey, and their potential for conferring macrolide and lincosamide resistance in the American foulbrood pathogen Paenibacillus larvae.</title>
        <authorList>
            <person name="Okamoto M."/>
            <person name="Kumagai M."/>
            <person name="Kanamori H."/>
            <person name="Takamatsu D."/>
        </authorList>
    </citation>
    <scope>NUCLEOTIDE SEQUENCE</scope>
    <source>
        <strain evidence="4">J43TS3</strain>
    </source>
</reference>
<keyword evidence="5" id="KW-1185">Reference proteome</keyword>
<evidence type="ECO:0000313" key="5">
    <source>
        <dbReference type="Proteomes" id="UP000676917"/>
    </source>
</evidence>
<feature type="domain" description="Beta-lactamase-related" evidence="3">
    <location>
        <begin position="18"/>
        <end position="332"/>
    </location>
</feature>
<dbReference type="PANTHER" id="PTHR46825:SF11">
    <property type="entry name" value="PENICILLIN-BINDING PROTEIN 4"/>
    <property type="match status" value="1"/>
</dbReference>
<protein>
    <submittedName>
        <fullName evidence="4">Penicillin-binding protein</fullName>
    </submittedName>
</protein>
<dbReference type="GO" id="GO:0016020">
    <property type="term" value="C:membrane"/>
    <property type="evidence" value="ECO:0007669"/>
    <property type="project" value="UniProtKB-SubCell"/>
</dbReference>